<dbReference type="EMBL" id="DYDO01000002">
    <property type="protein sequence ID" value="DBA29869.1"/>
    <property type="molecule type" value="Genomic_DNA"/>
</dbReference>
<keyword evidence="3" id="KW-0202">Cytokine</keyword>
<organism evidence="8 9">
    <name type="scientific">Pyxicephalus adspersus</name>
    <name type="common">African bullfrog</name>
    <dbReference type="NCBI Taxonomy" id="30357"/>
    <lineage>
        <taxon>Eukaryota</taxon>
        <taxon>Metazoa</taxon>
        <taxon>Chordata</taxon>
        <taxon>Craniata</taxon>
        <taxon>Vertebrata</taxon>
        <taxon>Euteleostomi</taxon>
        <taxon>Amphibia</taxon>
        <taxon>Batrachia</taxon>
        <taxon>Anura</taxon>
        <taxon>Neobatrachia</taxon>
        <taxon>Ranoidea</taxon>
        <taxon>Pyxicephalidae</taxon>
        <taxon>Pyxicephalinae</taxon>
        <taxon>Pyxicephalus</taxon>
    </lineage>
</organism>
<keyword evidence="9" id="KW-1185">Reference proteome</keyword>
<dbReference type="AlphaFoldDB" id="A0AAV3AQR1"/>
<dbReference type="InterPro" id="IPR051748">
    <property type="entry name" value="TNF_Ligand_Superfamily"/>
</dbReference>
<dbReference type="GO" id="GO:0005164">
    <property type="term" value="F:tumor necrosis factor receptor binding"/>
    <property type="evidence" value="ECO:0007669"/>
    <property type="project" value="InterPro"/>
</dbReference>
<protein>
    <recommendedName>
        <fullName evidence="7">THD domain-containing protein</fullName>
    </recommendedName>
</protein>
<dbReference type="GO" id="GO:0005125">
    <property type="term" value="F:cytokine activity"/>
    <property type="evidence" value="ECO:0007669"/>
    <property type="project" value="UniProtKB-KW"/>
</dbReference>
<evidence type="ECO:0000256" key="6">
    <source>
        <dbReference type="ARBA" id="ARBA00023180"/>
    </source>
</evidence>
<evidence type="ECO:0000259" key="7">
    <source>
        <dbReference type="PROSITE" id="PS50049"/>
    </source>
</evidence>
<keyword evidence="4" id="KW-0964">Secreted</keyword>
<feature type="domain" description="THD" evidence="7">
    <location>
        <begin position="115"/>
        <end position="256"/>
    </location>
</feature>
<dbReference type="PROSITE" id="PS50049">
    <property type="entry name" value="THD_2"/>
    <property type="match status" value="1"/>
</dbReference>
<evidence type="ECO:0000256" key="5">
    <source>
        <dbReference type="ARBA" id="ARBA00023157"/>
    </source>
</evidence>
<dbReference type="PANTHER" id="PTHR15151">
    <property type="entry name" value="PROTEIN EIGER"/>
    <property type="match status" value="1"/>
</dbReference>
<comment type="caution">
    <text evidence="8">The sequence shown here is derived from an EMBL/GenBank/DDBJ whole genome shotgun (WGS) entry which is preliminary data.</text>
</comment>
<evidence type="ECO:0000256" key="2">
    <source>
        <dbReference type="ARBA" id="ARBA00008670"/>
    </source>
</evidence>
<proteinExistence type="inferred from homology"/>
<dbReference type="SMART" id="SM00207">
    <property type="entry name" value="TNF"/>
    <property type="match status" value="1"/>
</dbReference>
<dbReference type="Proteomes" id="UP001181693">
    <property type="component" value="Unassembled WGS sequence"/>
</dbReference>
<evidence type="ECO:0000313" key="9">
    <source>
        <dbReference type="Proteomes" id="UP001181693"/>
    </source>
</evidence>
<evidence type="ECO:0000256" key="4">
    <source>
        <dbReference type="ARBA" id="ARBA00022525"/>
    </source>
</evidence>
<evidence type="ECO:0000313" key="8">
    <source>
        <dbReference type="EMBL" id="DBA29869.1"/>
    </source>
</evidence>
<accession>A0AAV3AQR1</accession>
<evidence type="ECO:0000256" key="3">
    <source>
        <dbReference type="ARBA" id="ARBA00022514"/>
    </source>
</evidence>
<dbReference type="InterPro" id="IPR008983">
    <property type="entry name" value="Tumour_necrosis_fac-like_dom"/>
</dbReference>
<dbReference type="PANTHER" id="PTHR15151:SF20">
    <property type="entry name" value="TUMOR NECROSIS FACTOR LIGAND SUPERFAMILY MEMBER 12"/>
    <property type="match status" value="1"/>
</dbReference>
<dbReference type="GO" id="GO:0005615">
    <property type="term" value="C:extracellular space"/>
    <property type="evidence" value="ECO:0007669"/>
    <property type="project" value="UniProtKB-KW"/>
</dbReference>
<dbReference type="SUPFAM" id="SSF49842">
    <property type="entry name" value="TNF-like"/>
    <property type="match status" value="1"/>
</dbReference>
<sequence length="257" mass="29353">MSRWSRRRAGRNALLPLLLLALALGGAALVLASLNLLLTTTTWGQNLCQGQVHQQLQQQQQVLPIQEPRADAQIFFQNVWEKHQFLFEKLREERSRQRRSANRRNRNSKNKSPILAAHYEVKLSKGGTQMNADSDGSILYWSEVPRNSTSPLKYDDGNGEFTVTHKGLYYLYCQVHFNEDRSSYIKLDLFLDNNLIFRCLQEFSATVASIGDPKRKTCSVSGLVIVTPGSLLRIRTLPRAVVKVEPYLTYFGLFQVH</sequence>
<keyword evidence="5" id="KW-1015">Disulfide bond</keyword>
<dbReference type="GO" id="GO:0016020">
    <property type="term" value="C:membrane"/>
    <property type="evidence" value="ECO:0007669"/>
    <property type="project" value="InterPro"/>
</dbReference>
<dbReference type="Gene3D" id="2.60.120.40">
    <property type="match status" value="1"/>
</dbReference>
<keyword evidence="6" id="KW-0325">Glycoprotein</keyword>
<gene>
    <name evidence="8" type="ORF">GDO54_005921</name>
</gene>
<comment type="subcellular location">
    <subcellularLocation>
        <location evidence="1">Secreted</location>
    </subcellularLocation>
</comment>
<comment type="similarity">
    <text evidence="2">Belongs to the tumor necrosis factor family.</text>
</comment>
<dbReference type="InterPro" id="IPR006052">
    <property type="entry name" value="TNF_dom"/>
</dbReference>
<evidence type="ECO:0000256" key="1">
    <source>
        <dbReference type="ARBA" id="ARBA00004613"/>
    </source>
</evidence>
<name>A0AAV3AQR1_PYXAD</name>
<reference evidence="8" key="1">
    <citation type="thesis" date="2020" institute="ProQuest LLC" country="789 East Eisenhower Parkway, Ann Arbor, MI, USA">
        <title>Comparative Genomics and Chromosome Evolution.</title>
        <authorList>
            <person name="Mudd A.B."/>
        </authorList>
    </citation>
    <scope>NUCLEOTIDE SEQUENCE</scope>
    <source>
        <strain evidence="8">1538</strain>
        <tissue evidence="8">Blood</tissue>
    </source>
</reference>
<dbReference type="Pfam" id="PF00229">
    <property type="entry name" value="TNF"/>
    <property type="match status" value="1"/>
</dbReference>
<dbReference type="GO" id="GO:0006955">
    <property type="term" value="P:immune response"/>
    <property type="evidence" value="ECO:0007669"/>
    <property type="project" value="InterPro"/>
</dbReference>